<accession>A0AAV4G7Z5</accession>
<evidence type="ECO:0000313" key="1">
    <source>
        <dbReference type="EMBL" id="GFR80826.1"/>
    </source>
</evidence>
<proteinExistence type="predicted"/>
<name>A0AAV4G7Z5_9GAST</name>
<gene>
    <name evidence="1" type="ORF">ElyMa_004054700</name>
</gene>
<organism evidence="1 2">
    <name type="scientific">Elysia marginata</name>
    <dbReference type="NCBI Taxonomy" id="1093978"/>
    <lineage>
        <taxon>Eukaryota</taxon>
        <taxon>Metazoa</taxon>
        <taxon>Spiralia</taxon>
        <taxon>Lophotrochozoa</taxon>
        <taxon>Mollusca</taxon>
        <taxon>Gastropoda</taxon>
        <taxon>Heterobranchia</taxon>
        <taxon>Euthyneura</taxon>
        <taxon>Panpulmonata</taxon>
        <taxon>Sacoglossa</taxon>
        <taxon>Placobranchoidea</taxon>
        <taxon>Plakobranchidae</taxon>
        <taxon>Elysia</taxon>
    </lineage>
</organism>
<sequence>MTSVSKQRHKFQTTADCLKAHHHKSEYSHRNMCEVLVPTAIRGSFHVSESVCVAVVATMGKFYTTCIPYGRLRSGLGSFRKLFPYVSPTRTHHSPLVVQKRCGVFRTGCASCETTLILDHSGGYGEIKVCHVLLDHIGGYGEIKVCHVLLYHIGGYGEIKVCHVLLDHSGGYGEI</sequence>
<dbReference type="Proteomes" id="UP000762676">
    <property type="component" value="Unassembled WGS sequence"/>
</dbReference>
<comment type="caution">
    <text evidence="1">The sequence shown here is derived from an EMBL/GenBank/DDBJ whole genome shotgun (WGS) entry which is preliminary data.</text>
</comment>
<keyword evidence="2" id="KW-1185">Reference proteome</keyword>
<dbReference type="EMBL" id="BMAT01008239">
    <property type="protein sequence ID" value="GFR80826.1"/>
    <property type="molecule type" value="Genomic_DNA"/>
</dbReference>
<reference evidence="1 2" key="1">
    <citation type="journal article" date="2021" name="Elife">
        <title>Chloroplast acquisition without the gene transfer in kleptoplastic sea slugs, Plakobranchus ocellatus.</title>
        <authorList>
            <person name="Maeda T."/>
            <person name="Takahashi S."/>
            <person name="Yoshida T."/>
            <person name="Shimamura S."/>
            <person name="Takaki Y."/>
            <person name="Nagai Y."/>
            <person name="Toyoda A."/>
            <person name="Suzuki Y."/>
            <person name="Arimoto A."/>
            <person name="Ishii H."/>
            <person name="Satoh N."/>
            <person name="Nishiyama T."/>
            <person name="Hasebe M."/>
            <person name="Maruyama T."/>
            <person name="Minagawa J."/>
            <person name="Obokata J."/>
            <person name="Shigenobu S."/>
        </authorList>
    </citation>
    <scope>NUCLEOTIDE SEQUENCE [LARGE SCALE GENOMIC DNA]</scope>
</reference>
<protein>
    <submittedName>
        <fullName evidence="1">Uncharacterized protein</fullName>
    </submittedName>
</protein>
<dbReference type="AlphaFoldDB" id="A0AAV4G7Z5"/>
<evidence type="ECO:0000313" key="2">
    <source>
        <dbReference type="Proteomes" id="UP000762676"/>
    </source>
</evidence>